<comment type="caution">
    <text evidence="1">The sequence shown here is derived from an EMBL/GenBank/DDBJ whole genome shotgun (WGS) entry which is preliminary data.</text>
</comment>
<evidence type="ECO:0000313" key="2">
    <source>
        <dbReference type="Proteomes" id="UP000593560"/>
    </source>
</evidence>
<accession>A0A7J9ICP6</accession>
<name>A0A7J9ICP6_9ROSI</name>
<sequence>MKLITCDRSTYDAAVMAYKKYEPFLNKSIDYYDEMTLVVG</sequence>
<organism evidence="1 2">
    <name type="scientific">Gossypium harknessii</name>
    <dbReference type="NCBI Taxonomy" id="34285"/>
    <lineage>
        <taxon>Eukaryota</taxon>
        <taxon>Viridiplantae</taxon>
        <taxon>Streptophyta</taxon>
        <taxon>Embryophyta</taxon>
        <taxon>Tracheophyta</taxon>
        <taxon>Spermatophyta</taxon>
        <taxon>Magnoliopsida</taxon>
        <taxon>eudicotyledons</taxon>
        <taxon>Gunneridae</taxon>
        <taxon>Pentapetalae</taxon>
        <taxon>rosids</taxon>
        <taxon>malvids</taxon>
        <taxon>Malvales</taxon>
        <taxon>Malvaceae</taxon>
        <taxon>Malvoideae</taxon>
        <taxon>Gossypium</taxon>
    </lineage>
</organism>
<reference evidence="1 2" key="1">
    <citation type="journal article" date="2019" name="Genome Biol. Evol.">
        <title>Insights into the evolution of the New World diploid cottons (Gossypium, subgenus Houzingenia) based on genome sequencing.</title>
        <authorList>
            <person name="Grover C.E."/>
            <person name="Arick M.A. 2nd"/>
            <person name="Thrash A."/>
            <person name="Conover J.L."/>
            <person name="Sanders W.S."/>
            <person name="Peterson D.G."/>
            <person name="Frelichowski J.E."/>
            <person name="Scheffler J.A."/>
            <person name="Scheffler B.E."/>
            <person name="Wendel J.F."/>
        </authorList>
    </citation>
    <scope>NUCLEOTIDE SEQUENCE [LARGE SCALE GENOMIC DNA]</scope>
    <source>
        <strain evidence="1">0</strain>
        <tissue evidence="1">Leaf</tissue>
    </source>
</reference>
<evidence type="ECO:0000313" key="1">
    <source>
        <dbReference type="EMBL" id="MBA0819901.1"/>
    </source>
</evidence>
<keyword evidence="2" id="KW-1185">Reference proteome</keyword>
<dbReference type="Proteomes" id="UP000593560">
    <property type="component" value="Unassembled WGS sequence"/>
</dbReference>
<proteinExistence type="predicted"/>
<dbReference type="OrthoDB" id="1739455at2759"/>
<dbReference type="AlphaFoldDB" id="A0A7J9ICP6"/>
<gene>
    <name evidence="1" type="ORF">Gohar_028266</name>
</gene>
<protein>
    <submittedName>
        <fullName evidence="1">Uncharacterized protein</fullName>
    </submittedName>
</protein>
<dbReference type="EMBL" id="JABFAD010332153">
    <property type="protein sequence ID" value="MBA0819901.1"/>
    <property type="molecule type" value="Genomic_DNA"/>
</dbReference>